<keyword evidence="3" id="KW-1185">Reference proteome</keyword>
<evidence type="ECO:0000313" key="2">
    <source>
        <dbReference type="EMBL" id="KAF2120028.1"/>
    </source>
</evidence>
<feature type="signal peptide" evidence="1">
    <location>
        <begin position="1"/>
        <end position="20"/>
    </location>
</feature>
<evidence type="ECO:0000256" key="1">
    <source>
        <dbReference type="SAM" id="SignalP"/>
    </source>
</evidence>
<accession>A0A6A5ZP76</accession>
<reference evidence="2" key="1">
    <citation type="journal article" date="2020" name="Stud. Mycol.">
        <title>101 Dothideomycetes genomes: a test case for predicting lifestyles and emergence of pathogens.</title>
        <authorList>
            <person name="Haridas S."/>
            <person name="Albert R."/>
            <person name="Binder M."/>
            <person name="Bloem J."/>
            <person name="Labutti K."/>
            <person name="Salamov A."/>
            <person name="Andreopoulos B."/>
            <person name="Baker S."/>
            <person name="Barry K."/>
            <person name="Bills G."/>
            <person name="Bluhm B."/>
            <person name="Cannon C."/>
            <person name="Castanera R."/>
            <person name="Culley D."/>
            <person name="Daum C."/>
            <person name="Ezra D."/>
            <person name="Gonzalez J."/>
            <person name="Henrissat B."/>
            <person name="Kuo A."/>
            <person name="Liang C."/>
            <person name="Lipzen A."/>
            <person name="Lutzoni F."/>
            <person name="Magnuson J."/>
            <person name="Mondo S."/>
            <person name="Nolan M."/>
            <person name="Ohm R."/>
            <person name="Pangilinan J."/>
            <person name="Park H.-J."/>
            <person name="Ramirez L."/>
            <person name="Alfaro M."/>
            <person name="Sun H."/>
            <person name="Tritt A."/>
            <person name="Yoshinaga Y."/>
            <person name="Zwiers L.-H."/>
            <person name="Turgeon B."/>
            <person name="Goodwin S."/>
            <person name="Spatafora J."/>
            <person name="Crous P."/>
            <person name="Grigoriev I."/>
        </authorList>
    </citation>
    <scope>NUCLEOTIDE SEQUENCE</scope>
    <source>
        <strain evidence="2">CBS 627.86</strain>
    </source>
</reference>
<organism evidence="2 3">
    <name type="scientific">Lophiotrema nucula</name>
    <dbReference type="NCBI Taxonomy" id="690887"/>
    <lineage>
        <taxon>Eukaryota</taxon>
        <taxon>Fungi</taxon>
        <taxon>Dikarya</taxon>
        <taxon>Ascomycota</taxon>
        <taxon>Pezizomycotina</taxon>
        <taxon>Dothideomycetes</taxon>
        <taxon>Pleosporomycetidae</taxon>
        <taxon>Pleosporales</taxon>
        <taxon>Lophiotremataceae</taxon>
        <taxon>Lophiotrema</taxon>
    </lineage>
</organism>
<dbReference type="EMBL" id="ML977314">
    <property type="protein sequence ID" value="KAF2120028.1"/>
    <property type="molecule type" value="Genomic_DNA"/>
</dbReference>
<protein>
    <submittedName>
        <fullName evidence="2">Uncharacterized protein</fullName>
    </submittedName>
</protein>
<dbReference type="Proteomes" id="UP000799770">
    <property type="component" value="Unassembled WGS sequence"/>
</dbReference>
<dbReference type="OrthoDB" id="10674093at2759"/>
<name>A0A6A5ZP76_9PLEO</name>
<dbReference type="AlphaFoldDB" id="A0A6A5ZP76"/>
<feature type="chain" id="PRO_5025638887" evidence="1">
    <location>
        <begin position="21"/>
        <end position="332"/>
    </location>
</feature>
<proteinExistence type="predicted"/>
<keyword evidence="1" id="KW-0732">Signal</keyword>
<gene>
    <name evidence="2" type="ORF">BDV96DRAFT_683574</name>
</gene>
<evidence type="ECO:0000313" key="3">
    <source>
        <dbReference type="Proteomes" id="UP000799770"/>
    </source>
</evidence>
<sequence length="332" mass="35420">MARLFVVVMAAITMPAATLAAAPPNSNQRCGIANGLVNATDYTIFEDPFKTPDGLFANGSGTWNWTLATQTSTRDSANISQVLHLSIDPQPDFFDQDVYVGCGVIIHGLAYDRQVAGQASASGGCEPSKECTDQSEPRNGCKNALLDSCSKRLGDLAQRAALEYGFWTGVQTTPSDACIALEQLDLKSVVDCKDHFNANVWLEPFLWAGASLNQSSCSFEPGSSNASDTAVYSWGHSEYSSSNLKVYNNLTTLIEPIITVLSSPHEANADARWATANTMCLRTGRNIADGSQPAPSEVPRASSSKRLLAPKSAQIVLVASVMLLLGSFVGRT</sequence>